<dbReference type="PROSITE" id="PS51190">
    <property type="entry name" value="FATC"/>
    <property type="match status" value="1"/>
</dbReference>
<evidence type="ECO:0000256" key="5">
    <source>
        <dbReference type="ARBA" id="ARBA00022741"/>
    </source>
</evidence>
<dbReference type="InterPro" id="IPR044107">
    <property type="entry name" value="PIKKc_ATM"/>
</dbReference>
<proteinExistence type="predicted"/>
<dbReference type="GO" id="GO:0005634">
    <property type="term" value="C:nucleus"/>
    <property type="evidence" value="ECO:0007669"/>
    <property type="project" value="UniProtKB-SubCell"/>
</dbReference>
<name>A0AAV0WZM1_9HEMI</name>
<reference evidence="14 15" key="1">
    <citation type="submission" date="2023-01" db="EMBL/GenBank/DDBJ databases">
        <authorList>
            <person name="Whitehead M."/>
        </authorList>
    </citation>
    <scope>NUCLEOTIDE SEQUENCE [LARGE SCALE GENOMIC DNA]</scope>
</reference>
<dbReference type="GO" id="GO:0006281">
    <property type="term" value="P:DNA repair"/>
    <property type="evidence" value="ECO:0007669"/>
    <property type="project" value="InterPro"/>
</dbReference>
<dbReference type="SMART" id="SM01343">
    <property type="entry name" value="FATC"/>
    <property type="match status" value="1"/>
</dbReference>
<evidence type="ECO:0000256" key="2">
    <source>
        <dbReference type="ARBA" id="ARBA00012513"/>
    </source>
</evidence>
<dbReference type="InterPro" id="IPR018936">
    <property type="entry name" value="PI3/4_kinase_CS"/>
</dbReference>
<keyword evidence="3" id="KW-0723">Serine/threonine-protein kinase</keyword>
<evidence type="ECO:0000256" key="1">
    <source>
        <dbReference type="ARBA" id="ARBA00004123"/>
    </source>
</evidence>
<gene>
    <name evidence="14" type="ORF">MEUPH1_LOCUS16660</name>
</gene>
<dbReference type="Pfam" id="PF02260">
    <property type="entry name" value="FATC"/>
    <property type="match status" value="1"/>
</dbReference>
<feature type="domain" description="FATC" evidence="13">
    <location>
        <begin position="2422"/>
        <end position="2454"/>
    </location>
</feature>
<keyword evidence="8" id="KW-0067">ATP-binding</keyword>
<dbReference type="Pfam" id="PF00454">
    <property type="entry name" value="PI3_PI4_kinase"/>
    <property type="match status" value="1"/>
</dbReference>
<dbReference type="CDD" id="cd05171">
    <property type="entry name" value="PIKKc_ATM"/>
    <property type="match status" value="1"/>
</dbReference>
<dbReference type="EC" id="2.7.11.1" evidence="2"/>
<keyword evidence="5" id="KW-0547">Nucleotide-binding</keyword>
<dbReference type="InterPro" id="IPR003151">
    <property type="entry name" value="PIK-rel_kinase_FAT"/>
</dbReference>
<dbReference type="GO" id="GO:0004674">
    <property type="term" value="F:protein serine/threonine kinase activity"/>
    <property type="evidence" value="ECO:0007669"/>
    <property type="project" value="UniProtKB-KW"/>
</dbReference>
<evidence type="ECO:0000256" key="10">
    <source>
        <dbReference type="ARBA" id="ARBA00047899"/>
    </source>
</evidence>
<keyword evidence="6" id="KW-0227">DNA damage</keyword>
<dbReference type="SUPFAM" id="SSF56112">
    <property type="entry name" value="Protein kinase-like (PK-like)"/>
    <property type="match status" value="1"/>
</dbReference>
<comment type="caution">
    <text evidence="14">The sequence shown here is derived from an EMBL/GenBank/DDBJ whole genome shotgun (WGS) entry which is preliminary data.</text>
</comment>
<evidence type="ECO:0000256" key="6">
    <source>
        <dbReference type="ARBA" id="ARBA00022763"/>
    </source>
</evidence>
<dbReference type="PANTHER" id="PTHR37079">
    <property type="entry name" value="SERINE/THREONINE-PROTEIN KINASE ATM"/>
    <property type="match status" value="1"/>
</dbReference>
<evidence type="ECO:0000256" key="9">
    <source>
        <dbReference type="ARBA" id="ARBA00023242"/>
    </source>
</evidence>
<keyword evidence="9" id="KW-0539">Nucleus</keyword>
<comment type="catalytic activity">
    <reaction evidence="10">
        <text>L-threonyl-[protein] + ATP = O-phospho-L-threonyl-[protein] + ADP + H(+)</text>
        <dbReference type="Rhea" id="RHEA:46608"/>
        <dbReference type="Rhea" id="RHEA-COMP:11060"/>
        <dbReference type="Rhea" id="RHEA-COMP:11605"/>
        <dbReference type="ChEBI" id="CHEBI:15378"/>
        <dbReference type="ChEBI" id="CHEBI:30013"/>
        <dbReference type="ChEBI" id="CHEBI:30616"/>
        <dbReference type="ChEBI" id="CHEBI:61977"/>
        <dbReference type="ChEBI" id="CHEBI:456216"/>
        <dbReference type="EC" id="2.7.11.1"/>
    </reaction>
</comment>
<evidence type="ECO:0000256" key="8">
    <source>
        <dbReference type="ARBA" id="ARBA00022840"/>
    </source>
</evidence>
<keyword evidence="4" id="KW-0808">Transferase</keyword>
<accession>A0AAV0WZM1</accession>
<dbReference type="Pfam" id="PF02259">
    <property type="entry name" value="FAT"/>
    <property type="match status" value="1"/>
</dbReference>
<evidence type="ECO:0000259" key="12">
    <source>
        <dbReference type="PROSITE" id="PS51189"/>
    </source>
</evidence>
<dbReference type="PROSITE" id="PS51189">
    <property type="entry name" value="FAT"/>
    <property type="match status" value="1"/>
</dbReference>
<comment type="subcellular location">
    <subcellularLocation>
        <location evidence="1">Nucleus</location>
    </subcellularLocation>
</comment>
<protein>
    <recommendedName>
        <fullName evidence="2">non-specific serine/threonine protein kinase</fullName>
        <ecNumber evidence="2">2.7.11.1</ecNumber>
    </recommendedName>
</protein>
<dbReference type="PROSITE" id="PS50290">
    <property type="entry name" value="PI3_4_KINASE_3"/>
    <property type="match status" value="1"/>
</dbReference>
<organism evidence="14 15">
    <name type="scientific">Macrosiphum euphorbiae</name>
    <name type="common">potato aphid</name>
    <dbReference type="NCBI Taxonomy" id="13131"/>
    <lineage>
        <taxon>Eukaryota</taxon>
        <taxon>Metazoa</taxon>
        <taxon>Ecdysozoa</taxon>
        <taxon>Arthropoda</taxon>
        <taxon>Hexapoda</taxon>
        <taxon>Insecta</taxon>
        <taxon>Pterygota</taxon>
        <taxon>Neoptera</taxon>
        <taxon>Paraneoptera</taxon>
        <taxon>Hemiptera</taxon>
        <taxon>Sternorrhyncha</taxon>
        <taxon>Aphidomorpha</taxon>
        <taxon>Aphidoidea</taxon>
        <taxon>Aphididae</taxon>
        <taxon>Macrosiphini</taxon>
        <taxon>Macrosiphum</taxon>
    </lineage>
</organism>
<dbReference type="InterPro" id="IPR038980">
    <property type="entry name" value="ATM_plant"/>
</dbReference>
<evidence type="ECO:0000259" key="13">
    <source>
        <dbReference type="PROSITE" id="PS51190"/>
    </source>
</evidence>
<dbReference type="InterPro" id="IPR011009">
    <property type="entry name" value="Kinase-like_dom_sf"/>
</dbReference>
<feature type="domain" description="PI3K/PI4K catalytic" evidence="11">
    <location>
        <begin position="2093"/>
        <end position="2410"/>
    </location>
</feature>
<evidence type="ECO:0000313" key="15">
    <source>
        <dbReference type="Proteomes" id="UP001160148"/>
    </source>
</evidence>
<keyword evidence="15" id="KW-1185">Reference proteome</keyword>
<dbReference type="PANTHER" id="PTHR37079:SF4">
    <property type="entry name" value="SERINE_THREONINE-PROTEIN KINASE ATM"/>
    <property type="match status" value="1"/>
</dbReference>
<dbReference type="Gene3D" id="3.30.1010.10">
    <property type="entry name" value="Phosphatidylinositol 3-kinase Catalytic Subunit, Chain A, domain 4"/>
    <property type="match status" value="1"/>
</dbReference>
<dbReference type="GO" id="GO:0005524">
    <property type="term" value="F:ATP binding"/>
    <property type="evidence" value="ECO:0007669"/>
    <property type="project" value="UniProtKB-KW"/>
</dbReference>
<feature type="domain" description="FAT" evidence="12">
    <location>
        <begin position="1405"/>
        <end position="1988"/>
    </location>
</feature>
<dbReference type="SMART" id="SM00146">
    <property type="entry name" value="PI3Kc"/>
    <property type="match status" value="1"/>
</dbReference>
<sequence length="2454" mass="285095">MWIVQLYQIYEFVRREIQQIKNNSNPNFLNYISELAVTIFNIVYFSKLDSSNLVLDGCPTPKRKKYDINVLSFVDDLTNLKISEICTRLNIITKLLENNHSLPFHEKDYIHLLESITKCLNSYKDTKSTKYLIICCDTLIKSENVCKLNQIGPFFETVWTYALKTVSSNENSNLSHNLLHSLIVLINWQDEMYSDVLRLYFNKIVKIDDSSLKTLVILFKTRGFCSASLNKTNMILLLDWLLPLMMPDSLIVESYSKLNPHILSEVVDLILTKPSIKKSFVNHNNFKTINSNDFIYTHYNLAHQDSLNLQLQFTEPAQNKSLRQSIDENIFERLINFIEKSIALKEKPSIVTLQWFFSMTNLLCFLENQFPQFNNDFNEFGLYKFKYMEKVNNIVLELKTDVNQLNNEAFVNACSLFHKQLQFVDGKIVNELMNHETNKVIMSELYNLSKLNDFNTIYQVLDYEGLTKEQKLSVFGYQTCLLEALVEDLTELEGSICQSYTYFKITYFLRITLSLDNLSIDMIVKMNKFIKQLAKAWCSRQEGFIQITQLLSDALRITTKNKFDKVCTTNLLMLIQSLQKISTSENCGPKMVCAFVDLLGHFASTNNGSFGSTWNIDTNVIQPMSPKNIILFYLDSPFLQVRIAAIRCIKVMCDVYENNPNTYIISYEEMFDIILHKIQEGFTVDYDISEEEHGDEYTNRISTYLLCMQSLITSSVKFRKKCLFEVLQTVYIKQIHLDLVINLLECVKIELKMKSYMELLENNLKFLLWTWHLKYSSFKGFPIKLFTCTTIKQFFKKYPFETIPILVIKNDLDFFISKGILSDVIKENFPVIFSYMLAIKIVEVPFLNHDEIKNLIESQLGEINFKELISSQCSNIILQFIQMVVINTEQPIAPIQISSDQFLILIKIFQETYVKNKIPFLIFMSTLRPDYIQKIVHTLYVNIFKTIKSELWYQSFVQYTVFMKTLIGQLLDSNQLDAFSHFLINQSVQSTITLLNQNSFEMHNYTIEYLEWLLINPRCILKLNISQIGSLTSTLRILAKTRPSSNEKLLHLLNILKNLSDKTVDCETYNKNKTSLHKDISSFLSQQNENTDIIQSLKYLRLKLQSNEKELQYMYQELLKIRGFSEDCVKSILHCLICTLMKLTKSDEFEIKILAASCLGILGPADLTTLILQPEPEVLKLESNISLEYSFIKHIVELVLNYLSDDSISVLESSNITLFKVMATNEGKSLYEELGAKVLYPFKPEQSSMEELDVELFDIEQFNLLIDKDDIWCPIDESISYNNWITIITKNLLETLQSFYKSLLPIAENKPVFCENILPHLVYFLLECKPLTRPILNKHLNRFFLIHHKMRSEKINRNIHRACDAIENNIYCNKSAVQCLLSIINFIRLQQNNPLQTNLDINYLYVSQAAEFCSAHFTSIQYLELWCETTLKKMNKDKESMIFNPVDVITDVSPKEGLLLQSILNESYKRIGDSDAIEGCGSSYLLNISSRTQYYQQLRKWDRVMENCDLQQTTEVISKDYLEAFTNSGLQNIAHIMASSNDSLKYDYCWQLNKWDLPDCGDKSFESLHYHALRHVYLNNLDRAIPMINEARLVVIESLYCASLESTATIYTPLAKLKIIEDLDDFISTSDKTKLFYNWLDQKTLRTNDFVNINRILSQRCKLLDFDGDKRSGILRMKIAELAQQNDWLQESGRHLATVANLDIYQKHTVLWAKVEETRLLWTRNDCHMARVLLKNVVEELENCEYPFLHSLALQLYGSWMEETKSETSNDIIRKYFQKSIRRLKLESAHTEEFGLDCKKVLSDAHKHLSQFTDTLYQKLYKYIKTEDFQKRNLEVEDNSIKGIALYELGKSTNNREKFQAGLFLKNQSKIDKRDISNKHEEKNKYLKLTLQNYLQLMTLDDESKLPIYRIVSLWLENKENNEINDIVDQEFKRNPSYKFIVVLPQLVAHLSYTYEYSFHKSLESIINRCAMDHPYQTIPIVYAVANTNIDHKFNQCEPPEEESRVQAAKRLMSNWKKDTNISSIVMNTEKLYEAFIQLAYTKISCTRGQRTLIPNEQPLMKIQNSELYMYPAATLPLNKLGDYSNIISIDRFKNSFLNCGGVHEPKKIDCLCSDGILRSLLLKGNEDMHQDATMQQVFVLMNELLNSNKSTAKRKLTIRTYKVIPFSQQSGIAEWCVNTMSVGDYLIGTDSIEGAHQKYRPQDMTPTEARNELRSSHVPRYSELTKQKAYSDICKKIKPVFRYYFFEKFLSPSIWFERRQAYIHSVATTSMVGYILGLGDRHIQNILIDNITAELIHIDFGIAFEQGTLLTTPETVPFRLTRDIVDGMGICGIEGTFRKCCEKTMSVLRQNQDVIVTVIEVLLYDPCHQWALSGKKAPQLQNQSTKKNPIINDTTEVNKLAERSLNRVRIKLCGMEQAETAAASINGQVNLLIQQARDPNNLALIFHGWQAYL</sequence>
<dbReference type="InterPro" id="IPR000403">
    <property type="entry name" value="PI3/4_kinase_cat_dom"/>
</dbReference>
<keyword evidence="7" id="KW-0418">Kinase</keyword>
<evidence type="ECO:0000256" key="4">
    <source>
        <dbReference type="ARBA" id="ARBA00022679"/>
    </source>
</evidence>
<dbReference type="EMBL" id="CARXXK010000003">
    <property type="protein sequence ID" value="CAI6361485.1"/>
    <property type="molecule type" value="Genomic_DNA"/>
</dbReference>
<dbReference type="Gene3D" id="1.10.1070.11">
    <property type="entry name" value="Phosphatidylinositol 3-/4-kinase, catalytic domain"/>
    <property type="match status" value="1"/>
</dbReference>
<dbReference type="InterPro" id="IPR003152">
    <property type="entry name" value="FATC_dom"/>
</dbReference>
<evidence type="ECO:0000256" key="3">
    <source>
        <dbReference type="ARBA" id="ARBA00022527"/>
    </source>
</evidence>
<dbReference type="InterPro" id="IPR014009">
    <property type="entry name" value="PIK_FAT"/>
</dbReference>
<evidence type="ECO:0000259" key="11">
    <source>
        <dbReference type="PROSITE" id="PS50290"/>
    </source>
</evidence>
<dbReference type="PROSITE" id="PS00916">
    <property type="entry name" value="PI3_4_KINASE_2"/>
    <property type="match status" value="1"/>
</dbReference>
<dbReference type="Proteomes" id="UP001160148">
    <property type="component" value="Unassembled WGS sequence"/>
</dbReference>
<evidence type="ECO:0000256" key="7">
    <source>
        <dbReference type="ARBA" id="ARBA00022777"/>
    </source>
</evidence>
<evidence type="ECO:0000313" key="14">
    <source>
        <dbReference type="EMBL" id="CAI6361485.1"/>
    </source>
</evidence>
<dbReference type="InterPro" id="IPR036940">
    <property type="entry name" value="PI3/4_kinase_cat_sf"/>
</dbReference>